<keyword evidence="5" id="KW-1185">Reference proteome</keyword>
<feature type="transmembrane region" description="Helical" evidence="3">
    <location>
        <begin position="331"/>
        <end position="355"/>
    </location>
</feature>
<keyword evidence="1" id="KW-0175">Coiled coil</keyword>
<reference evidence="4" key="1">
    <citation type="submission" date="2024-05" db="EMBL/GenBank/DDBJ databases">
        <title>30 novel species of actinomycetes from the DSMZ collection.</title>
        <authorList>
            <person name="Nouioui I."/>
        </authorList>
    </citation>
    <scope>NUCLEOTIDE SEQUENCE</scope>
    <source>
        <strain evidence="4">DSM 40473</strain>
    </source>
</reference>
<evidence type="ECO:0000313" key="5">
    <source>
        <dbReference type="Proteomes" id="UP001180531"/>
    </source>
</evidence>
<accession>A0ABU2SSA2</accession>
<feature type="transmembrane region" description="Helical" evidence="3">
    <location>
        <begin position="1057"/>
        <end position="1080"/>
    </location>
</feature>
<organism evidence="4 5">
    <name type="scientific">Streptomyces hesseae</name>
    <dbReference type="NCBI Taxonomy" id="3075519"/>
    <lineage>
        <taxon>Bacteria</taxon>
        <taxon>Bacillati</taxon>
        <taxon>Actinomycetota</taxon>
        <taxon>Actinomycetes</taxon>
        <taxon>Kitasatosporales</taxon>
        <taxon>Streptomycetaceae</taxon>
        <taxon>Streptomyces</taxon>
    </lineage>
</organism>
<feature type="transmembrane region" description="Helical" evidence="3">
    <location>
        <begin position="1087"/>
        <end position="1108"/>
    </location>
</feature>
<feature type="transmembrane region" description="Helical" evidence="3">
    <location>
        <begin position="895"/>
        <end position="914"/>
    </location>
</feature>
<comment type="caution">
    <text evidence="4">The sequence shown here is derived from an EMBL/GenBank/DDBJ whole genome shotgun (WGS) entry which is preliminary data.</text>
</comment>
<protein>
    <recommendedName>
        <fullName evidence="6">Transglycosylase SLT domain-containing protein</fullName>
    </recommendedName>
</protein>
<evidence type="ECO:0000256" key="3">
    <source>
        <dbReference type="SAM" id="Phobius"/>
    </source>
</evidence>
<gene>
    <name evidence="4" type="ORF">RM609_22705</name>
</gene>
<dbReference type="SUPFAM" id="SSF53955">
    <property type="entry name" value="Lysozyme-like"/>
    <property type="match status" value="1"/>
</dbReference>
<evidence type="ECO:0000256" key="1">
    <source>
        <dbReference type="SAM" id="Coils"/>
    </source>
</evidence>
<feature type="region of interest" description="Disordered" evidence="2">
    <location>
        <begin position="85"/>
        <end position="104"/>
    </location>
</feature>
<feature type="transmembrane region" description="Helical" evidence="3">
    <location>
        <begin position="1029"/>
        <end position="1051"/>
    </location>
</feature>
<keyword evidence="3" id="KW-1133">Transmembrane helix</keyword>
<feature type="transmembrane region" description="Helical" evidence="3">
    <location>
        <begin position="973"/>
        <end position="993"/>
    </location>
</feature>
<dbReference type="CDD" id="cd13402">
    <property type="entry name" value="LT_TF-like"/>
    <property type="match status" value="1"/>
</dbReference>
<dbReference type="InterPro" id="IPR023346">
    <property type="entry name" value="Lysozyme-like_dom_sf"/>
</dbReference>
<dbReference type="RefSeq" id="WP_311613360.1">
    <property type="nucleotide sequence ID" value="NZ_JAVRFI010000016.1"/>
</dbReference>
<feature type="transmembrane region" description="Helical" evidence="3">
    <location>
        <begin position="361"/>
        <end position="384"/>
    </location>
</feature>
<feature type="coiled-coil region" evidence="1">
    <location>
        <begin position="439"/>
        <end position="491"/>
    </location>
</feature>
<dbReference type="EMBL" id="JAVRFI010000016">
    <property type="protein sequence ID" value="MDT0451872.1"/>
    <property type="molecule type" value="Genomic_DNA"/>
</dbReference>
<feature type="transmembrane region" description="Helical" evidence="3">
    <location>
        <begin position="840"/>
        <end position="859"/>
    </location>
</feature>
<sequence length="1608" mass="169920">MAIVVGSVEVQVIPNTRGIGQRLRTALAEPATSAGQEAGRLAGRAFTQAMTAGVGGGAQIGTTLGRDIAAALVPAIRNAIPDAVRQGGTRARRDATREGSETGGAFARSLKTRLEAAFRTLPKITIGADTDEADADLQALRVRMEALAGKTVGVDIDATAARAEAEALEAELLRLGAAHPDVTVRADTAAARAHLAAVREEIDRITARPGVIRLETDGGFGGRLRAQVQAAQAALPEINISADTAPARAELAALRAQLTTLATARIGIDVDAGAAMAQIDTVQARLAALSASDADIDVRVDAAQASAALAAVRAQADALDGKRIDFDFSPALLGTLGLTLALAGLAAVPGAEILAGQVAGLAAATVVAASGFAVLGAVAAPAIIGIAQALQAKKAAEDAATQASDNGARAATAATQRAAQQESAVRALAAAQRNAADQIAAAHRQVAQAEDGVRRAEQQLTRAQDDERRAQQALTSARADAVRQLEDLTDQLADSALNERAATLRLTQAKQDLAKVRADPAASQLERDQAQLTYDQAVQGLKEQSLAHKRLEADTRKANAAGVDGADGVRRAQDAAAQAHERVADQARAVADAQAGVGDAVRNVAKAQAAAADAIANAERQVAAAQMQTADATSAADTAAQKYRRALDALSPSARDTFDAFVALKSAFKDWSAALQPEVMPLFTRGLNGARASLPAFTPLVREAAAGTRELMDATAADFKTPFWNRFRDDLTHAIRPAIRNTGIALGYFFKGFAGALDAALPHTESFTQRLVDQAKRFSEWGDRLRDSPGFAAFLARIRENGPIVGGILRDIGTTLGNVWTAMAPMSGVTLLFVGDLARLVSLVPPGVLEAIGVALITVSLGLRAVALAEWLVNGATAALALLVQATPIGWTMDVILLVIGALVALGLAVVYLWQRFGWFRDGVMAVWDAIKAACLVAWATVIQPVFGWIAGIVMGQVVPAFMWLWNSTLSPFFAWISVQFSTIWATVIQPAFSWLADVIMVRVAPAVLWLWQNAFLPAFQMIGQVVSAVWFGVLQPVLLALWSVIANTLFPIVRDFAMVVVWPMFQLIGQVIKTVWLDVIWPTLQLFWSFIKNILWPVIVLLYDAVVKPTFDLIGAAIVVAWSYVIRPAVDAFAWFLKNVLGPTISWLYNSIVKPVWRWISDAIVWGWENAIQPAFSALKDGISSISSAFAHAKDGIAVAWKKIEGATKDPINFVIGTVWNSGVLDIWNTLTGWIPGIGDKLKMEKLPLLAAGGPLPVRPGVFNQPTAIVGEGNPRYPEYVIPTDPRYRARALGLLQAAGTQMLAKGGVLGSALDWGKESAGKAWDWTSDKATKAWRGVKGAADMLANPGQAMDALLKPVLGDLDSLDAAKWSQMIGEVFRTPVTGLKDTVTDFVKGFFSAGGSPQMGGDTGGSGVTRWTPQVLQALSMLGQPASWLDTVLRRMNDESGGNPDIVNTWDINWQDGTPSVGLMQVIGPTFDAYAGPFRDVGPFLYGTSVNPLANIYSGLNYALHRYGSLSALDRPGGYDSGGYLPPGLSLVYNGLGRPEPVFTPAQWDLIADSKGLAPSTETGPTTGAAPVIHLHAVPGIPTEQQIVSALKFADALYA</sequence>
<feature type="transmembrane region" description="Helical" evidence="3">
    <location>
        <begin position="999"/>
        <end position="1017"/>
    </location>
</feature>
<keyword evidence="3" id="KW-0472">Membrane</keyword>
<proteinExistence type="predicted"/>
<evidence type="ECO:0000256" key="2">
    <source>
        <dbReference type="SAM" id="MobiDB-lite"/>
    </source>
</evidence>
<dbReference type="Proteomes" id="UP001180531">
    <property type="component" value="Unassembled WGS sequence"/>
</dbReference>
<feature type="coiled-coil region" evidence="1">
    <location>
        <begin position="608"/>
        <end position="635"/>
    </location>
</feature>
<name>A0ABU2SSA2_9ACTN</name>
<keyword evidence="3" id="KW-0812">Transmembrane</keyword>
<feature type="compositionally biased region" description="Basic and acidic residues" evidence="2">
    <location>
        <begin position="91"/>
        <end position="100"/>
    </location>
</feature>
<feature type="transmembrane region" description="Helical" evidence="3">
    <location>
        <begin position="1114"/>
        <end position="1138"/>
    </location>
</feature>
<feature type="transmembrane region" description="Helical" evidence="3">
    <location>
        <begin position="871"/>
        <end position="889"/>
    </location>
</feature>
<evidence type="ECO:0008006" key="6">
    <source>
        <dbReference type="Google" id="ProtNLM"/>
    </source>
</evidence>
<evidence type="ECO:0000313" key="4">
    <source>
        <dbReference type="EMBL" id="MDT0451872.1"/>
    </source>
</evidence>